<evidence type="ECO:0000313" key="1">
    <source>
        <dbReference type="EMBL" id="JAD57415.1"/>
    </source>
</evidence>
<name>A0A0A9B857_ARUDO</name>
<reference evidence="1" key="1">
    <citation type="submission" date="2014-09" db="EMBL/GenBank/DDBJ databases">
        <authorList>
            <person name="Magalhaes I.L.F."/>
            <person name="Oliveira U."/>
            <person name="Santos F.R."/>
            <person name="Vidigal T.H.D.A."/>
            <person name="Brescovit A.D."/>
            <person name="Santos A.J."/>
        </authorList>
    </citation>
    <scope>NUCLEOTIDE SEQUENCE</scope>
    <source>
        <tissue evidence="1">Shoot tissue taken approximately 20 cm above the soil surface</tissue>
    </source>
</reference>
<dbReference type="EMBL" id="GBRH01240480">
    <property type="protein sequence ID" value="JAD57415.1"/>
    <property type="molecule type" value="Transcribed_RNA"/>
</dbReference>
<protein>
    <submittedName>
        <fullName evidence="1">Uncharacterized protein</fullName>
    </submittedName>
</protein>
<accession>A0A0A9B857</accession>
<dbReference type="AlphaFoldDB" id="A0A0A9B857"/>
<organism evidence="1">
    <name type="scientific">Arundo donax</name>
    <name type="common">Giant reed</name>
    <name type="synonym">Donax arundinaceus</name>
    <dbReference type="NCBI Taxonomy" id="35708"/>
    <lineage>
        <taxon>Eukaryota</taxon>
        <taxon>Viridiplantae</taxon>
        <taxon>Streptophyta</taxon>
        <taxon>Embryophyta</taxon>
        <taxon>Tracheophyta</taxon>
        <taxon>Spermatophyta</taxon>
        <taxon>Magnoliopsida</taxon>
        <taxon>Liliopsida</taxon>
        <taxon>Poales</taxon>
        <taxon>Poaceae</taxon>
        <taxon>PACMAD clade</taxon>
        <taxon>Arundinoideae</taxon>
        <taxon>Arundineae</taxon>
        <taxon>Arundo</taxon>
    </lineage>
</organism>
<sequence>MADCSEMGAEKQIYVKITCASTKLNRSGHRMRRKRTKKF</sequence>
<proteinExistence type="predicted"/>
<reference evidence="1" key="2">
    <citation type="journal article" date="2015" name="Data Brief">
        <title>Shoot transcriptome of the giant reed, Arundo donax.</title>
        <authorList>
            <person name="Barrero R.A."/>
            <person name="Guerrero F.D."/>
            <person name="Moolhuijzen P."/>
            <person name="Goolsby J.A."/>
            <person name="Tidwell J."/>
            <person name="Bellgard S.E."/>
            <person name="Bellgard M.I."/>
        </authorList>
    </citation>
    <scope>NUCLEOTIDE SEQUENCE</scope>
    <source>
        <tissue evidence="1">Shoot tissue taken approximately 20 cm above the soil surface</tissue>
    </source>
</reference>